<evidence type="ECO:0000256" key="6">
    <source>
        <dbReference type="ARBA" id="ARBA00030642"/>
    </source>
</evidence>
<evidence type="ECO:0000259" key="10">
    <source>
        <dbReference type="PROSITE" id="PS50198"/>
    </source>
</evidence>
<comment type="similarity">
    <text evidence="2">Belongs to the PpiC/parvulin rotamase family.</text>
</comment>
<dbReference type="EMBL" id="JAEKPD010000001">
    <property type="protein sequence ID" value="MBJ3761590.1"/>
    <property type="molecule type" value="Genomic_DNA"/>
</dbReference>
<comment type="caution">
    <text evidence="11">The sequence shown here is derived from an EMBL/GenBank/DDBJ whole genome shotgun (WGS) entry which is preliminary data.</text>
</comment>
<evidence type="ECO:0000256" key="8">
    <source>
        <dbReference type="PROSITE-ProRule" id="PRU00278"/>
    </source>
</evidence>
<protein>
    <recommendedName>
        <fullName evidence="4">Parvulin-like PPIase</fullName>
        <ecNumber evidence="3">5.2.1.8</ecNumber>
    </recommendedName>
    <alternativeName>
        <fullName evidence="6">Peptidyl-prolyl cis-trans isomerase plp</fullName>
    </alternativeName>
    <alternativeName>
        <fullName evidence="7">Rotamase plp</fullName>
    </alternativeName>
</protein>
<keyword evidence="8 11" id="KW-0413">Isomerase</keyword>
<comment type="catalytic activity">
    <reaction evidence="1">
        <text>[protein]-peptidylproline (omega=180) = [protein]-peptidylproline (omega=0)</text>
        <dbReference type="Rhea" id="RHEA:16237"/>
        <dbReference type="Rhea" id="RHEA-COMP:10747"/>
        <dbReference type="Rhea" id="RHEA-COMP:10748"/>
        <dbReference type="ChEBI" id="CHEBI:83833"/>
        <dbReference type="ChEBI" id="CHEBI:83834"/>
        <dbReference type="EC" id="5.2.1.8"/>
    </reaction>
</comment>
<dbReference type="InterPro" id="IPR027304">
    <property type="entry name" value="Trigger_fact/SurA_dom_sf"/>
</dbReference>
<feature type="chain" id="PRO_5037184309" description="Parvulin-like PPIase" evidence="9">
    <location>
        <begin position="24"/>
        <end position="277"/>
    </location>
</feature>
<dbReference type="SUPFAM" id="SSF109998">
    <property type="entry name" value="Triger factor/SurA peptide-binding domain-like"/>
    <property type="match status" value="1"/>
</dbReference>
<reference evidence="11" key="1">
    <citation type="submission" date="2020-12" db="EMBL/GenBank/DDBJ databases">
        <title>Bacterial taxonomy.</title>
        <authorList>
            <person name="Pan X."/>
        </authorList>
    </citation>
    <scope>NUCLEOTIDE SEQUENCE</scope>
    <source>
        <strain evidence="11">KCTC 52957</strain>
    </source>
</reference>
<dbReference type="EC" id="5.2.1.8" evidence="3"/>
<feature type="signal peptide" evidence="9">
    <location>
        <begin position="1"/>
        <end position="23"/>
    </location>
</feature>
<evidence type="ECO:0000256" key="1">
    <source>
        <dbReference type="ARBA" id="ARBA00000971"/>
    </source>
</evidence>
<gene>
    <name evidence="11" type="ORF">ILP92_02350</name>
</gene>
<evidence type="ECO:0000256" key="5">
    <source>
        <dbReference type="ARBA" id="ARBA00023110"/>
    </source>
</evidence>
<name>A0A934IDP7_9RHOB</name>
<dbReference type="InterPro" id="IPR000297">
    <property type="entry name" value="PPIase_PpiC"/>
</dbReference>
<keyword evidence="12" id="KW-1185">Reference proteome</keyword>
<dbReference type="InterPro" id="IPR050245">
    <property type="entry name" value="PrsA_foldase"/>
</dbReference>
<evidence type="ECO:0000313" key="11">
    <source>
        <dbReference type="EMBL" id="MBJ3761590.1"/>
    </source>
</evidence>
<evidence type="ECO:0000256" key="7">
    <source>
        <dbReference type="ARBA" id="ARBA00031484"/>
    </source>
</evidence>
<dbReference type="InterPro" id="IPR046357">
    <property type="entry name" value="PPIase_dom_sf"/>
</dbReference>
<proteinExistence type="inferred from homology"/>
<keyword evidence="5 8" id="KW-0697">Rotamase</keyword>
<dbReference type="PANTHER" id="PTHR47245:SF2">
    <property type="entry name" value="PEPTIDYL-PROLYL CIS-TRANS ISOMERASE HP_0175-RELATED"/>
    <property type="match status" value="1"/>
</dbReference>
<accession>A0A934IDP7</accession>
<evidence type="ECO:0000256" key="4">
    <source>
        <dbReference type="ARBA" id="ARBA00018370"/>
    </source>
</evidence>
<evidence type="ECO:0000256" key="9">
    <source>
        <dbReference type="SAM" id="SignalP"/>
    </source>
</evidence>
<dbReference type="Proteomes" id="UP000642488">
    <property type="component" value="Unassembled WGS sequence"/>
</dbReference>
<evidence type="ECO:0000313" key="12">
    <source>
        <dbReference type="Proteomes" id="UP000642488"/>
    </source>
</evidence>
<organism evidence="11 12">
    <name type="scientific">Palleronia pontilimi</name>
    <dbReference type="NCBI Taxonomy" id="1964209"/>
    <lineage>
        <taxon>Bacteria</taxon>
        <taxon>Pseudomonadati</taxon>
        <taxon>Pseudomonadota</taxon>
        <taxon>Alphaproteobacteria</taxon>
        <taxon>Rhodobacterales</taxon>
        <taxon>Roseobacteraceae</taxon>
        <taxon>Palleronia</taxon>
    </lineage>
</organism>
<dbReference type="AlphaFoldDB" id="A0A934IDP7"/>
<dbReference type="InterPro" id="IPR023058">
    <property type="entry name" value="PPIase_PpiC_CS"/>
</dbReference>
<feature type="domain" description="PpiC" evidence="10">
    <location>
        <begin position="130"/>
        <end position="219"/>
    </location>
</feature>
<evidence type="ECO:0000256" key="3">
    <source>
        <dbReference type="ARBA" id="ARBA00013194"/>
    </source>
</evidence>
<dbReference type="Pfam" id="PF00639">
    <property type="entry name" value="Rotamase"/>
    <property type="match status" value="1"/>
</dbReference>
<dbReference type="GO" id="GO:0003755">
    <property type="term" value="F:peptidyl-prolyl cis-trans isomerase activity"/>
    <property type="evidence" value="ECO:0007669"/>
    <property type="project" value="UniProtKB-KW"/>
</dbReference>
<dbReference type="Gene3D" id="3.10.50.40">
    <property type="match status" value="1"/>
</dbReference>
<dbReference type="PROSITE" id="PS01096">
    <property type="entry name" value="PPIC_PPIASE_1"/>
    <property type="match status" value="1"/>
</dbReference>
<dbReference type="PANTHER" id="PTHR47245">
    <property type="entry name" value="PEPTIDYLPROLYL ISOMERASE"/>
    <property type="match status" value="1"/>
</dbReference>
<keyword evidence="9" id="KW-0732">Signal</keyword>
<dbReference type="RefSeq" id="WP_198914739.1">
    <property type="nucleotide sequence ID" value="NZ_JAEKPD010000001.1"/>
</dbReference>
<dbReference type="PROSITE" id="PS50198">
    <property type="entry name" value="PPIC_PPIASE_2"/>
    <property type="match status" value="1"/>
</dbReference>
<sequence>MSKLSGLTAACALAVGLSGAAAAQDADTVVATVNGNDITLGHMIAYRQSIGDRAGDVPAPQLFDGILDQLISMTVLADGRELSDTARLILENEERSLKARTVIDEASATEATNEEITEVYNEIFADFESEPEFDASHILVETEEEAQAIIEELDGGADFADLAKARSTGPSGPSGGALGWFKPGQMVPTFDEAVQAMAVGDIAGPVQTQFGWHVIKLNDTRTTEAPSLDEVREQVAEEVVNRRIAALIDERRAAAEIEQPETDIDPSAINDASLIGQ</sequence>
<evidence type="ECO:0000256" key="2">
    <source>
        <dbReference type="ARBA" id="ARBA00007656"/>
    </source>
</evidence>
<dbReference type="SUPFAM" id="SSF54534">
    <property type="entry name" value="FKBP-like"/>
    <property type="match status" value="1"/>
</dbReference>